<dbReference type="RefSeq" id="XP_070896307.1">
    <property type="nucleotide sequence ID" value="XM_071040993.1"/>
</dbReference>
<sequence>MNFAGELAMDEDTMRSIAREVEDSVTLGWSADQTGRNNVFRRPPGSCTCRRRQLAVLRLWWS</sequence>
<keyword evidence="2" id="KW-1185">Reference proteome</keyword>
<evidence type="ECO:0000313" key="2">
    <source>
        <dbReference type="Proteomes" id="UP001610444"/>
    </source>
</evidence>
<accession>A0ABR4JYG6</accession>
<dbReference type="EMBL" id="JBFXLR010000039">
    <property type="protein sequence ID" value="KAL2844841.1"/>
    <property type="molecule type" value="Genomic_DNA"/>
</dbReference>
<comment type="caution">
    <text evidence="1">The sequence shown here is derived from an EMBL/GenBank/DDBJ whole genome shotgun (WGS) entry which is preliminary data.</text>
</comment>
<reference evidence="1 2" key="1">
    <citation type="submission" date="2024-07" db="EMBL/GenBank/DDBJ databases">
        <title>Section-level genome sequencing and comparative genomics of Aspergillus sections Usti and Cavernicolus.</title>
        <authorList>
            <consortium name="Lawrence Berkeley National Laboratory"/>
            <person name="Nybo J.L."/>
            <person name="Vesth T.C."/>
            <person name="Theobald S."/>
            <person name="Frisvad J.C."/>
            <person name="Larsen T.O."/>
            <person name="Kjaerboelling I."/>
            <person name="Rothschild-Mancinelli K."/>
            <person name="Lyhne E.K."/>
            <person name="Kogle M.E."/>
            <person name="Barry K."/>
            <person name="Clum A."/>
            <person name="Na H."/>
            <person name="Ledsgaard L."/>
            <person name="Lin J."/>
            <person name="Lipzen A."/>
            <person name="Kuo A."/>
            <person name="Riley R."/>
            <person name="Mondo S."/>
            <person name="LaButti K."/>
            <person name="Haridas S."/>
            <person name="Pangalinan J."/>
            <person name="Salamov A.A."/>
            <person name="Simmons B.A."/>
            <person name="Magnuson J.K."/>
            <person name="Chen J."/>
            <person name="Drula E."/>
            <person name="Henrissat B."/>
            <person name="Wiebenga A."/>
            <person name="Lubbers R.J."/>
            <person name="Gomes A.C."/>
            <person name="Macurrencykelacurrency M.R."/>
            <person name="Stajich J."/>
            <person name="Grigoriev I.V."/>
            <person name="Mortensen U.H."/>
            <person name="De vries R.P."/>
            <person name="Baker S.E."/>
            <person name="Andersen M.R."/>
        </authorList>
    </citation>
    <scope>NUCLEOTIDE SEQUENCE [LARGE SCALE GENOMIC DNA]</scope>
    <source>
        <strain evidence="1 2">CBS 756.74</strain>
    </source>
</reference>
<gene>
    <name evidence="1" type="ORF">BJX68DRAFT_242482</name>
</gene>
<dbReference type="Proteomes" id="UP001610444">
    <property type="component" value="Unassembled WGS sequence"/>
</dbReference>
<dbReference type="GeneID" id="98156157"/>
<evidence type="ECO:0000313" key="1">
    <source>
        <dbReference type="EMBL" id="KAL2844841.1"/>
    </source>
</evidence>
<name>A0ABR4JYG6_9EURO</name>
<protein>
    <submittedName>
        <fullName evidence="1">Uncharacterized protein</fullName>
    </submittedName>
</protein>
<organism evidence="1 2">
    <name type="scientific">Aspergillus pseudodeflectus</name>
    <dbReference type="NCBI Taxonomy" id="176178"/>
    <lineage>
        <taxon>Eukaryota</taxon>
        <taxon>Fungi</taxon>
        <taxon>Dikarya</taxon>
        <taxon>Ascomycota</taxon>
        <taxon>Pezizomycotina</taxon>
        <taxon>Eurotiomycetes</taxon>
        <taxon>Eurotiomycetidae</taxon>
        <taxon>Eurotiales</taxon>
        <taxon>Aspergillaceae</taxon>
        <taxon>Aspergillus</taxon>
        <taxon>Aspergillus subgen. Nidulantes</taxon>
    </lineage>
</organism>
<proteinExistence type="predicted"/>